<dbReference type="PROSITE" id="PS50110">
    <property type="entry name" value="RESPONSE_REGULATORY"/>
    <property type="match status" value="1"/>
</dbReference>
<evidence type="ECO:0000313" key="4">
    <source>
        <dbReference type="EMBL" id="KKW20831.1"/>
    </source>
</evidence>
<evidence type="ECO:0000259" key="3">
    <source>
        <dbReference type="PROSITE" id="PS50110"/>
    </source>
</evidence>
<dbReference type="PANTHER" id="PTHR44591:SF3">
    <property type="entry name" value="RESPONSE REGULATORY DOMAIN-CONTAINING PROTEIN"/>
    <property type="match status" value="1"/>
</dbReference>
<dbReference type="Pfam" id="PF00072">
    <property type="entry name" value="Response_reg"/>
    <property type="match status" value="1"/>
</dbReference>
<dbReference type="SUPFAM" id="SSF52172">
    <property type="entry name" value="CheY-like"/>
    <property type="match status" value="1"/>
</dbReference>
<comment type="caution">
    <text evidence="4">The sequence shown here is derived from an EMBL/GenBank/DDBJ whole genome shotgun (WGS) entry which is preliminary data.</text>
</comment>
<name>A0A0G1WPV4_9BACT</name>
<dbReference type="CDD" id="cd17574">
    <property type="entry name" value="REC_OmpR"/>
    <property type="match status" value="1"/>
</dbReference>
<dbReference type="GO" id="GO:0000160">
    <property type="term" value="P:phosphorelay signal transduction system"/>
    <property type="evidence" value="ECO:0007669"/>
    <property type="project" value="InterPro"/>
</dbReference>
<dbReference type="InterPro" id="IPR050595">
    <property type="entry name" value="Bact_response_regulator"/>
</dbReference>
<keyword evidence="1 2" id="KW-0597">Phosphoprotein</keyword>
<reference evidence="4 5" key="1">
    <citation type="journal article" date="2015" name="Nature">
        <title>rRNA introns, odd ribosomes, and small enigmatic genomes across a large radiation of phyla.</title>
        <authorList>
            <person name="Brown C.T."/>
            <person name="Hug L.A."/>
            <person name="Thomas B.C."/>
            <person name="Sharon I."/>
            <person name="Castelle C.J."/>
            <person name="Singh A."/>
            <person name="Wilkins M.J."/>
            <person name="Williams K.H."/>
            <person name="Banfield J.F."/>
        </authorList>
    </citation>
    <scope>NUCLEOTIDE SEQUENCE [LARGE SCALE GENOMIC DNA]</scope>
</reference>
<gene>
    <name evidence="4" type="ORF">UY61_C0021G0003</name>
</gene>
<dbReference type="AlphaFoldDB" id="A0A0G1WPV4"/>
<proteinExistence type="predicted"/>
<evidence type="ECO:0000256" key="1">
    <source>
        <dbReference type="ARBA" id="ARBA00022553"/>
    </source>
</evidence>
<dbReference type="InterPro" id="IPR011006">
    <property type="entry name" value="CheY-like_superfamily"/>
</dbReference>
<dbReference type="Gene3D" id="3.40.50.2300">
    <property type="match status" value="1"/>
</dbReference>
<dbReference type="PANTHER" id="PTHR44591">
    <property type="entry name" value="STRESS RESPONSE REGULATOR PROTEIN 1"/>
    <property type="match status" value="1"/>
</dbReference>
<feature type="modified residue" description="4-aspartylphosphate" evidence="2">
    <location>
        <position position="57"/>
    </location>
</feature>
<dbReference type="Proteomes" id="UP000034201">
    <property type="component" value="Unassembled WGS sequence"/>
</dbReference>
<evidence type="ECO:0000313" key="5">
    <source>
        <dbReference type="Proteomes" id="UP000034201"/>
    </source>
</evidence>
<protein>
    <recommendedName>
        <fullName evidence="3">Response regulatory domain-containing protein</fullName>
    </recommendedName>
</protein>
<feature type="domain" description="Response regulatory" evidence="3">
    <location>
        <begin position="8"/>
        <end position="124"/>
    </location>
</feature>
<accession>A0A0G1WPV4</accession>
<organism evidence="4 5">
    <name type="scientific">Candidatus Adlerbacteria bacterium GW2011_GWC1_50_9</name>
    <dbReference type="NCBI Taxonomy" id="1618608"/>
    <lineage>
        <taxon>Bacteria</taxon>
        <taxon>Candidatus Adleribacteriota</taxon>
    </lineage>
</organism>
<dbReference type="InterPro" id="IPR001789">
    <property type="entry name" value="Sig_transdc_resp-reg_receiver"/>
</dbReference>
<dbReference type="SMART" id="SM00448">
    <property type="entry name" value="REC"/>
    <property type="match status" value="1"/>
</dbReference>
<sequence length="129" mass="14093">MANGVGKKVLLVEDDVFMAELLAGELSRAGFNVTIGKTGKEGVENFLATAPDIVLLDLLLPDMHGFEVLQKIRQDPSRGNTKVVILSNLSEGRDVDEARRLGATDYLVKVNYSIPEIVEKVRVWLGLAT</sequence>
<dbReference type="EMBL" id="LCQQ01000021">
    <property type="protein sequence ID" value="KKW20831.1"/>
    <property type="molecule type" value="Genomic_DNA"/>
</dbReference>
<evidence type="ECO:0000256" key="2">
    <source>
        <dbReference type="PROSITE-ProRule" id="PRU00169"/>
    </source>
</evidence>